<dbReference type="AlphaFoldDB" id="A0A382TRK8"/>
<name>A0A382TRK8_9ZZZZ</name>
<dbReference type="PROSITE" id="PS51900">
    <property type="entry name" value="CB"/>
    <property type="match status" value="1"/>
</dbReference>
<evidence type="ECO:0000313" key="3">
    <source>
        <dbReference type="EMBL" id="SVD24716.1"/>
    </source>
</evidence>
<accession>A0A382TRK8</accession>
<sequence length="265" mass="30931">MASLKVMRGKWYARILIWDGARQREQLVPLRTESKVTARQRLSKVESAEADIKSGVITDIKAFFSWLNKEHTSKVVRLTLADSFDEWLGSRRKNNIRNSTLDINDRALGHFINCLGRNFPVENISVKEIREFREVYLATRGYSPTSINMYLRSVSSFLSWLVDNEYSDKKPKVTQIHIDEPEVKYLSEGEIAELMRLDLNNKTFPKRKGNVFVVEWEHYKRAFNFYLTTGCRRTEPFLGTINGMWLDIPPNQSKNHKARTIRLTP</sequence>
<dbReference type="InterPro" id="IPR044068">
    <property type="entry name" value="CB"/>
</dbReference>
<gene>
    <name evidence="3" type="ORF">METZ01_LOCUS377570</name>
</gene>
<dbReference type="Gene3D" id="1.10.150.130">
    <property type="match status" value="1"/>
</dbReference>
<feature type="non-terminal residue" evidence="3">
    <location>
        <position position="265"/>
    </location>
</feature>
<dbReference type="GO" id="GO:0003677">
    <property type="term" value="F:DNA binding"/>
    <property type="evidence" value="ECO:0007669"/>
    <property type="project" value="UniProtKB-KW"/>
</dbReference>
<feature type="domain" description="Core-binding (CB)" evidence="2">
    <location>
        <begin position="78"/>
        <end position="162"/>
    </location>
</feature>
<dbReference type="InterPro" id="IPR011010">
    <property type="entry name" value="DNA_brk_join_enz"/>
</dbReference>
<organism evidence="3">
    <name type="scientific">marine metagenome</name>
    <dbReference type="NCBI Taxonomy" id="408172"/>
    <lineage>
        <taxon>unclassified sequences</taxon>
        <taxon>metagenomes</taxon>
        <taxon>ecological metagenomes</taxon>
    </lineage>
</organism>
<dbReference type="InterPro" id="IPR010998">
    <property type="entry name" value="Integrase_recombinase_N"/>
</dbReference>
<evidence type="ECO:0000259" key="2">
    <source>
        <dbReference type="PROSITE" id="PS51900"/>
    </source>
</evidence>
<protein>
    <recommendedName>
        <fullName evidence="2">Core-binding (CB) domain-containing protein</fullName>
    </recommendedName>
</protein>
<proteinExistence type="predicted"/>
<keyword evidence="1" id="KW-0238">DNA-binding</keyword>
<evidence type="ECO:0000256" key="1">
    <source>
        <dbReference type="ARBA" id="ARBA00023125"/>
    </source>
</evidence>
<dbReference type="EMBL" id="UINC01138641">
    <property type="protein sequence ID" value="SVD24716.1"/>
    <property type="molecule type" value="Genomic_DNA"/>
</dbReference>
<dbReference type="SUPFAM" id="SSF56349">
    <property type="entry name" value="DNA breaking-rejoining enzymes"/>
    <property type="match status" value="1"/>
</dbReference>
<reference evidence="3" key="1">
    <citation type="submission" date="2018-05" db="EMBL/GenBank/DDBJ databases">
        <authorList>
            <person name="Lanie J.A."/>
            <person name="Ng W.-L."/>
            <person name="Kazmierczak K.M."/>
            <person name="Andrzejewski T.M."/>
            <person name="Davidsen T.M."/>
            <person name="Wayne K.J."/>
            <person name="Tettelin H."/>
            <person name="Glass J.I."/>
            <person name="Rusch D."/>
            <person name="Podicherti R."/>
            <person name="Tsui H.-C.T."/>
            <person name="Winkler M.E."/>
        </authorList>
    </citation>
    <scope>NUCLEOTIDE SEQUENCE</scope>
</reference>